<keyword evidence="1" id="KW-0547">Nucleotide-binding</keyword>
<evidence type="ECO:0000256" key="1">
    <source>
        <dbReference type="PROSITE-ProRule" id="PRU00409"/>
    </source>
</evidence>
<dbReference type="PANTHER" id="PTHR21621:SF0">
    <property type="entry name" value="BETA-CITRYLGLUTAMATE SYNTHASE B-RELATED"/>
    <property type="match status" value="1"/>
</dbReference>
<keyword evidence="1" id="KW-0067">ATP-binding</keyword>
<evidence type="ECO:0000313" key="4">
    <source>
        <dbReference type="Proteomes" id="UP000248924"/>
    </source>
</evidence>
<dbReference type="SUPFAM" id="SSF56059">
    <property type="entry name" value="Glutathione synthetase ATP-binding domain-like"/>
    <property type="match status" value="1"/>
</dbReference>
<comment type="caution">
    <text evidence="3">The sequence shown here is derived from an EMBL/GenBank/DDBJ whole genome shotgun (WGS) entry which is preliminary data.</text>
</comment>
<dbReference type="InterPro" id="IPR048936">
    <property type="entry name" value="MvdD-like_ATPgrasp"/>
</dbReference>
<feature type="domain" description="ATP-grasp" evidence="2">
    <location>
        <begin position="131"/>
        <end position="317"/>
    </location>
</feature>
<gene>
    <name evidence="3" type="ORF">C1I95_17625</name>
</gene>
<dbReference type="GO" id="GO:0009432">
    <property type="term" value="P:SOS response"/>
    <property type="evidence" value="ECO:0007669"/>
    <property type="project" value="TreeGrafter"/>
</dbReference>
<dbReference type="GO" id="GO:0005737">
    <property type="term" value="C:cytoplasm"/>
    <property type="evidence" value="ECO:0007669"/>
    <property type="project" value="TreeGrafter"/>
</dbReference>
<dbReference type="Gene3D" id="3.30.470.20">
    <property type="entry name" value="ATP-grasp fold, B domain"/>
    <property type="match status" value="1"/>
</dbReference>
<dbReference type="GO" id="GO:0018169">
    <property type="term" value="F:ribosomal S6-glutamic acid ligase activity"/>
    <property type="evidence" value="ECO:0007669"/>
    <property type="project" value="TreeGrafter"/>
</dbReference>
<evidence type="ECO:0000313" key="3">
    <source>
        <dbReference type="EMBL" id="PZG16492.1"/>
    </source>
</evidence>
<accession>A0A2W2DXG2</accession>
<reference evidence="3 4" key="1">
    <citation type="submission" date="2018-01" db="EMBL/GenBank/DDBJ databases">
        <title>Draft genome sequence of Jishengella sp. NA12.</title>
        <authorList>
            <person name="Sahin N."/>
            <person name="Ay H."/>
            <person name="Saygin H."/>
        </authorList>
    </citation>
    <scope>NUCLEOTIDE SEQUENCE [LARGE SCALE GENOMIC DNA]</scope>
    <source>
        <strain evidence="3 4">NA12</strain>
    </source>
</reference>
<dbReference type="Proteomes" id="UP000248924">
    <property type="component" value="Unassembled WGS sequence"/>
</dbReference>
<protein>
    <submittedName>
        <fullName evidence="3">ATP-dependent carboxylate-amine ligase</fullName>
    </submittedName>
</protein>
<dbReference type="InterPro" id="IPR011761">
    <property type="entry name" value="ATP-grasp"/>
</dbReference>
<dbReference type="InterPro" id="IPR026449">
    <property type="entry name" value="GRASP_SAV_5884"/>
</dbReference>
<keyword evidence="3" id="KW-0436">Ligase</keyword>
<sequence length="319" mass="34815">MTVLVITEPFDETADLVIEHLNERGTSVHRFDLADFPIRLAVTATIDGHGQWAGTTTDPWRTTSLADVSAVFYRRPGPFRFPDTLSEFEYRWAAQEARMGVGGILTALPNAAVWVNDPDAMAAADFKPRQLSAAARHGLRIPPTLITNDAAEARRFVDASPAGAVYKPFHARPYVDHDGRAHGVSTTPVTAGQITDAVAGTAHLFQQQIHKDHELRVTAVNGRLFTARIDAHSDAARVDWRTDYDSLTYERADLPEPTASQLRALLADLGLVFAAVDIIVTPGGEYVFLEVNSGGQWAWIEHETGLPIAAAIADTLEQT</sequence>
<organism evidence="3 4">
    <name type="scientific">Micromonospora craterilacus</name>
    <dbReference type="NCBI Taxonomy" id="1655439"/>
    <lineage>
        <taxon>Bacteria</taxon>
        <taxon>Bacillati</taxon>
        <taxon>Actinomycetota</taxon>
        <taxon>Actinomycetes</taxon>
        <taxon>Micromonosporales</taxon>
        <taxon>Micromonosporaceae</taxon>
        <taxon>Micromonospora</taxon>
    </lineage>
</organism>
<dbReference type="Pfam" id="PF21068">
    <property type="entry name" value="ATPgraspMvdD"/>
    <property type="match status" value="1"/>
</dbReference>
<keyword evidence="4" id="KW-1185">Reference proteome</keyword>
<dbReference type="RefSeq" id="WP_111214906.1">
    <property type="nucleotide sequence ID" value="NZ_POTY01000104.1"/>
</dbReference>
<dbReference type="NCBIfam" id="TIGR04187">
    <property type="entry name" value="GRASP_SAV_5884"/>
    <property type="match status" value="1"/>
</dbReference>
<dbReference type="GO" id="GO:0046872">
    <property type="term" value="F:metal ion binding"/>
    <property type="evidence" value="ECO:0007669"/>
    <property type="project" value="InterPro"/>
</dbReference>
<dbReference type="OrthoDB" id="9794735at2"/>
<dbReference type="AlphaFoldDB" id="A0A2W2DXG2"/>
<dbReference type="PROSITE" id="PS50975">
    <property type="entry name" value="ATP_GRASP"/>
    <property type="match status" value="1"/>
</dbReference>
<evidence type="ECO:0000259" key="2">
    <source>
        <dbReference type="PROSITE" id="PS50975"/>
    </source>
</evidence>
<dbReference type="PANTHER" id="PTHR21621">
    <property type="entry name" value="RIBOSOMAL PROTEIN S6 MODIFICATION PROTEIN"/>
    <property type="match status" value="1"/>
</dbReference>
<dbReference type="EMBL" id="POTY01000104">
    <property type="protein sequence ID" value="PZG16492.1"/>
    <property type="molecule type" value="Genomic_DNA"/>
</dbReference>
<proteinExistence type="predicted"/>
<name>A0A2W2DXG2_9ACTN</name>
<dbReference type="GO" id="GO:0005524">
    <property type="term" value="F:ATP binding"/>
    <property type="evidence" value="ECO:0007669"/>
    <property type="project" value="UniProtKB-UniRule"/>
</dbReference>